<sequence length="131" mass="14871">MNIPEITIEMKQELRSESVVQAKAMARPPVQEASSQPPVDAVNQQRETRSDNRQSEKFTREELNSMLSQAEEHFASNDVKLKFNVLEENDTIQVEIIDSDGKTIRKIPEDDLLKLSESLKNLGKGFLDKVS</sequence>
<dbReference type="InterPro" id="IPR035924">
    <property type="entry name" value="FlaG-like_sf"/>
</dbReference>
<keyword evidence="3" id="KW-1185">Reference proteome</keyword>
<gene>
    <name evidence="2" type="ORF">JCM14722_01700</name>
</gene>
<evidence type="ECO:0000256" key="1">
    <source>
        <dbReference type="SAM" id="MobiDB-lite"/>
    </source>
</evidence>
<reference evidence="2" key="1">
    <citation type="submission" date="2022-08" db="EMBL/GenBank/DDBJ databases">
        <title>Genome Sequence of the sulphate-reducing bacterium, Pseudodesulfovibrio portus JCM14722.</title>
        <authorList>
            <person name="Kondo R."/>
            <person name="Kataoka T."/>
        </authorList>
    </citation>
    <scope>NUCLEOTIDE SEQUENCE</scope>
    <source>
        <strain evidence="2">JCM 14722</strain>
    </source>
</reference>
<name>A0ABN6RSK1_9BACT</name>
<dbReference type="Gene3D" id="3.30.160.170">
    <property type="entry name" value="FlaG-like"/>
    <property type="match status" value="1"/>
</dbReference>
<feature type="compositionally biased region" description="Basic and acidic residues" evidence="1">
    <location>
        <begin position="46"/>
        <end position="62"/>
    </location>
</feature>
<dbReference type="InterPro" id="IPR005186">
    <property type="entry name" value="FlaG"/>
</dbReference>
<evidence type="ECO:0000313" key="2">
    <source>
        <dbReference type="EMBL" id="BDQ32628.1"/>
    </source>
</evidence>
<dbReference type="Proteomes" id="UP001061361">
    <property type="component" value="Chromosome"/>
</dbReference>
<protein>
    <recommendedName>
        <fullName evidence="4">Flagellar protein FlaG</fullName>
    </recommendedName>
</protein>
<feature type="compositionally biased region" description="Polar residues" evidence="1">
    <location>
        <begin position="32"/>
        <end position="45"/>
    </location>
</feature>
<dbReference type="SUPFAM" id="SSF160214">
    <property type="entry name" value="FlaG-like"/>
    <property type="match status" value="1"/>
</dbReference>
<proteinExistence type="predicted"/>
<dbReference type="RefSeq" id="WP_264982699.1">
    <property type="nucleotide sequence ID" value="NZ_AP026708.1"/>
</dbReference>
<dbReference type="Pfam" id="PF03646">
    <property type="entry name" value="FlaG"/>
    <property type="match status" value="1"/>
</dbReference>
<dbReference type="EMBL" id="AP026708">
    <property type="protein sequence ID" value="BDQ32628.1"/>
    <property type="molecule type" value="Genomic_DNA"/>
</dbReference>
<evidence type="ECO:0000313" key="3">
    <source>
        <dbReference type="Proteomes" id="UP001061361"/>
    </source>
</evidence>
<organism evidence="2 3">
    <name type="scientific">Pseudodesulfovibrio portus</name>
    <dbReference type="NCBI Taxonomy" id="231439"/>
    <lineage>
        <taxon>Bacteria</taxon>
        <taxon>Pseudomonadati</taxon>
        <taxon>Thermodesulfobacteriota</taxon>
        <taxon>Desulfovibrionia</taxon>
        <taxon>Desulfovibrionales</taxon>
        <taxon>Desulfovibrionaceae</taxon>
    </lineage>
</organism>
<evidence type="ECO:0008006" key="4">
    <source>
        <dbReference type="Google" id="ProtNLM"/>
    </source>
</evidence>
<feature type="region of interest" description="Disordered" evidence="1">
    <location>
        <begin position="19"/>
        <end position="62"/>
    </location>
</feature>
<accession>A0ABN6RSK1</accession>